<dbReference type="RefSeq" id="WP_048193713.1">
    <property type="nucleotide sequence ID" value="NZ_CAAGSM010000006.1"/>
</dbReference>
<dbReference type="GO" id="GO:0016020">
    <property type="term" value="C:membrane"/>
    <property type="evidence" value="ECO:0007669"/>
    <property type="project" value="InterPro"/>
</dbReference>
<dbReference type="InterPro" id="IPR043130">
    <property type="entry name" value="CDP-OH_PTrfase_TM_dom"/>
</dbReference>
<gene>
    <name evidence="4" type="ORF">LI82_04650</name>
</gene>
<keyword evidence="3" id="KW-0472">Membrane</keyword>
<dbReference type="Pfam" id="PF01066">
    <property type="entry name" value="CDP-OH_P_transf"/>
    <property type="match status" value="1"/>
</dbReference>
<feature type="transmembrane region" description="Helical" evidence="3">
    <location>
        <begin position="55"/>
        <end position="76"/>
    </location>
</feature>
<evidence type="ECO:0000256" key="2">
    <source>
        <dbReference type="RuleBase" id="RU003750"/>
    </source>
</evidence>
<dbReference type="InterPro" id="IPR000462">
    <property type="entry name" value="CDP-OH_P_trans"/>
</dbReference>
<reference evidence="4 5" key="1">
    <citation type="submission" date="2014-09" db="EMBL/GenBank/DDBJ databases">
        <title>Draft genome sequence of an obligately methylotrophic methanogen, Methanococcoides methylutens, isolated from marine sediment.</title>
        <authorList>
            <person name="Guan Y."/>
            <person name="Ngugi D.K."/>
            <person name="Blom J."/>
            <person name="Ali S."/>
            <person name="Ferry J.G."/>
            <person name="Stingl U."/>
        </authorList>
    </citation>
    <scope>NUCLEOTIDE SEQUENCE [LARGE SCALE GENOMIC DNA]</scope>
    <source>
        <strain evidence="4 5">DSM 2657</strain>
    </source>
</reference>
<dbReference type="PROSITE" id="PS00379">
    <property type="entry name" value="CDP_ALCOHOL_P_TRANSF"/>
    <property type="match status" value="1"/>
</dbReference>
<evidence type="ECO:0000313" key="4">
    <source>
        <dbReference type="EMBL" id="KGK99309.1"/>
    </source>
</evidence>
<dbReference type="InterPro" id="IPR048254">
    <property type="entry name" value="CDP_ALCOHOL_P_TRANSF_CS"/>
</dbReference>
<organism evidence="4 5">
    <name type="scientific">Methanococcoides methylutens</name>
    <dbReference type="NCBI Taxonomy" id="2226"/>
    <lineage>
        <taxon>Archaea</taxon>
        <taxon>Methanobacteriati</taxon>
        <taxon>Methanobacteriota</taxon>
        <taxon>Stenosarchaea group</taxon>
        <taxon>Methanomicrobia</taxon>
        <taxon>Methanosarcinales</taxon>
        <taxon>Methanosarcinaceae</taxon>
        <taxon>Methanococcoides</taxon>
    </lineage>
</organism>
<dbReference type="Gene3D" id="1.20.120.1760">
    <property type="match status" value="1"/>
</dbReference>
<feature type="transmembrane region" description="Helical" evidence="3">
    <location>
        <begin position="172"/>
        <end position="192"/>
    </location>
</feature>
<keyword evidence="1 2" id="KW-0808">Transferase</keyword>
<dbReference type="OrthoDB" id="9904at2157"/>
<evidence type="ECO:0000256" key="3">
    <source>
        <dbReference type="SAM" id="Phobius"/>
    </source>
</evidence>
<protein>
    <submittedName>
        <fullName evidence="4">CDP-diacylglycerol--glycerol-3-phosphate 3-phosphatidyltransferase</fullName>
    </submittedName>
</protein>
<dbReference type="GO" id="GO:0008654">
    <property type="term" value="P:phospholipid biosynthetic process"/>
    <property type="evidence" value="ECO:0007669"/>
    <property type="project" value="InterPro"/>
</dbReference>
<feature type="transmembrane region" description="Helical" evidence="3">
    <location>
        <begin position="150"/>
        <end position="166"/>
    </location>
</feature>
<sequence>MTIDALRPTATRILDPVAIAIARRRISPNSLSIASLGFAVLAGICFYFSVERPLFALAAILFVGLNSAFDALDGAVARYLRTDSKKGDFLDHVIDRYSDVFIICGMFFGGHVQWQIGTITIILVLLVSYLGTQAQALGIGRFYGGIMGRADRLVLILVTSIAYYIYSEPVLGYTMIGWCIIAIGLGSHITTIQRMGSIWKRL</sequence>
<name>A0A099T337_METMT</name>
<feature type="transmembrane region" description="Helical" evidence="3">
    <location>
        <begin position="120"/>
        <end position="143"/>
    </location>
</feature>
<dbReference type="AlphaFoldDB" id="A0A099T337"/>
<comment type="similarity">
    <text evidence="2">Belongs to the CDP-alcohol phosphatidyltransferase class-I family.</text>
</comment>
<keyword evidence="3" id="KW-0812">Transmembrane</keyword>
<feature type="transmembrane region" description="Helical" evidence="3">
    <location>
        <begin position="31"/>
        <end position="49"/>
    </location>
</feature>
<evidence type="ECO:0000256" key="1">
    <source>
        <dbReference type="ARBA" id="ARBA00022679"/>
    </source>
</evidence>
<accession>A0A099T337</accession>
<dbReference type="Proteomes" id="UP000029859">
    <property type="component" value="Unassembled WGS sequence"/>
</dbReference>
<evidence type="ECO:0000313" key="5">
    <source>
        <dbReference type="Proteomes" id="UP000029859"/>
    </source>
</evidence>
<feature type="transmembrane region" description="Helical" evidence="3">
    <location>
        <begin position="97"/>
        <end position="114"/>
    </location>
</feature>
<proteinExistence type="inferred from homology"/>
<comment type="caution">
    <text evidence="4">The sequence shown here is derived from an EMBL/GenBank/DDBJ whole genome shotgun (WGS) entry which is preliminary data.</text>
</comment>
<dbReference type="EMBL" id="JRHO01000009">
    <property type="protein sequence ID" value="KGK99309.1"/>
    <property type="molecule type" value="Genomic_DNA"/>
</dbReference>
<keyword evidence="3" id="KW-1133">Transmembrane helix</keyword>
<dbReference type="GO" id="GO:0016780">
    <property type="term" value="F:phosphotransferase activity, for other substituted phosphate groups"/>
    <property type="evidence" value="ECO:0007669"/>
    <property type="project" value="InterPro"/>
</dbReference>
<keyword evidence="5" id="KW-1185">Reference proteome</keyword>